<evidence type="ECO:0000256" key="2">
    <source>
        <dbReference type="SAM" id="Phobius"/>
    </source>
</evidence>
<keyword evidence="2" id="KW-0472">Membrane</keyword>
<keyword evidence="2" id="KW-1133">Transmembrane helix</keyword>
<organism evidence="3 4">
    <name type="scientific">Sphingomonas ginkgonis</name>
    <dbReference type="NCBI Taxonomy" id="2315330"/>
    <lineage>
        <taxon>Bacteria</taxon>
        <taxon>Pseudomonadati</taxon>
        <taxon>Pseudomonadota</taxon>
        <taxon>Alphaproteobacteria</taxon>
        <taxon>Sphingomonadales</taxon>
        <taxon>Sphingomonadaceae</taxon>
        <taxon>Sphingomonas</taxon>
    </lineage>
</organism>
<feature type="region of interest" description="Disordered" evidence="1">
    <location>
        <begin position="85"/>
        <end position="111"/>
    </location>
</feature>
<evidence type="ECO:0000313" key="4">
    <source>
        <dbReference type="Proteomes" id="UP000274661"/>
    </source>
</evidence>
<evidence type="ECO:0000256" key="1">
    <source>
        <dbReference type="SAM" id="MobiDB-lite"/>
    </source>
</evidence>
<evidence type="ECO:0000313" key="3">
    <source>
        <dbReference type="EMBL" id="RST29434.1"/>
    </source>
</evidence>
<dbReference type="Proteomes" id="UP000274661">
    <property type="component" value="Unassembled WGS sequence"/>
</dbReference>
<proteinExistence type="predicted"/>
<reference evidence="3 4" key="1">
    <citation type="submission" date="2018-12" db="EMBL/GenBank/DDBJ databases">
        <title>Sphingomonas sp. HMF7854 Genome sequencing and assembly.</title>
        <authorList>
            <person name="Cha I."/>
            <person name="Kang H."/>
            <person name="Kim H."/>
            <person name="Kang J."/>
            <person name="Joh K."/>
        </authorList>
    </citation>
    <scope>NUCLEOTIDE SEQUENCE [LARGE SCALE GENOMIC DNA]</scope>
    <source>
        <strain evidence="3 4">HMF7854</strain>
    </source>
</reference>
<accession>A0A3R9Z492</accession>
<feature type="compositionally biased region" description="Basic and acidic residues" evidence="1">
    <location>
        <begin position="85"/>
        <end position="94"/>
    </location>
</feature>
<comment type="caution">
    <text evidence="3">The sequence shown here is derived from an EMBL/GenBank/DDBJ whole genome shotgun (WGS) entry which is preliminary data.</text>
</comment>
<gene>
    <name evidence="3" type="ORF">HMF7854_00255</name>
</gene>
<protein>
    <submittedName>
        <fullName evidence="3">Uncharacterized protein</fullName>
    </submittedName>
</protein>
<sequence>MSKRKDVVPPEPRAERAWTRVEDYTDPRASFRRYASRARRRVTPGREPAAPRFSLGTLPFVVLIVLLAVLAVGIFVSAIPTRETFRAPEPRREQGTAPPGWLRRAGITPDR</sequence>
<keyword evidence="4" id="KW-1185">Reference proteome</keyword>
<keyword evidence="2" id="KW-0812">Transmembrane</keyword>
<dbReference type="EMBL" id="RWJF01000001">
    <property type="protein sequence ID" value="RST29434.1"/>
    <property type="molecule type" value="Genomic_DNA"/>
</dbReference>
<name>A0A3R9Z492_9SPHN</name>
<dbReference type="AlphaFoldDB" id="A0A3R9Z492"/>
<dbReference type="RefSeq" id="WP_126717277.1">
    <property type="nucleotide sequence ID" value="NZ_RWJF01000001.1"/>
</dbReference>
<feature type="transmembrane region" description="Helical" evidence="2">
    <location>
        <begin position="58"/>
        <end position="79"/>
    </location>
</feature>